<name>A0ABN7UIR4_GIGMA</name>
<protein>
    <submittedName>
        <fullName evidence="1">29789_t:CDS:1</fullName>
    </submittedName>
</protein>
<accession>A0ABN7UIR4</accession>
<keyword evidence="2" id="KW-1185">Reference proteome</keyword>
<comment type="caution">
    <text evidence="1">The sequence shown here is derived from an EMBL/GenBank/DDBJ whole genome shotgun (WGS) entry which is preliminary data.</text>
</comment>
<sequence>MVIYKLENFELVKNSKCSEEATCKCCISRNLECTFIDLGKKHGLKTNSKHPRQNYVFNSFENDLDRTFVLSSIISNAMQEHKSTLTSTLGHLQQQLDNIDELTHFNKEQNIYAFQE</sequence>
<organism evidence="1 2">
    <name type="scientific">Gigaspora margarita</name>
    <dbReference type="NCBI Taxonomy" id="4874"/>
    <lineage>
        <taxon>Eukaryota</taxon>
        <taxon>Fungi</taxon>
        <taxon>Fungi incertae sedis</taxon>
        <taxon>Mucoromycota</taxon>
        <taxon>Glomeromycotina</taxon>
        <taxon>Glomeromycetes</taxon>
        <taxon>Diversisporales</taxon>
        <taxon>Gigasporaceae</taxon>
        <taxon>Gigaspora</taxon>
    </lineage>
</organism>
<evidence type="ECO:0000313" key="1">
    <source>
        <dbReference type="EMBL" id="CAG8584850.1"/>
    </source>
</evidence>
<proteinExistence type="predicted"/>
<reference evidence="1 2" key="1">
    <citation type="submission" date="2021-06" db="EMBL/GenBank/DDBJ databases">
        <authorList>
            <person name="Kallberg Y."/>
            <person name="Tangrot J."/>
            <person name="Rosling A."/>
        </authorList>
    </citation>
    <scope>NUCLEOTIDE SEQUENCE [LARGE SCALE GENOMIC DNA]</scope>
    <source>
        <strain evidence="1 2">120-4 pot B 10/14</strain>
    </source>
</reference>
<gene>
    <name evidence="1" type="ORF">GMARGA_LOCUS6125</name>
</gene>
<feature type="non-terminal residue" evidence="1">
    <location>
        <position position="116"/>
    </location>
</feature>
<evidence type="ECO:0000313" key="2">
    <source>
        <dbReference type="Proteomes" id="UP000789901"/>
    </source>
</evidence>
<dbReference type="EMBL" id="CAJVQB010002712">
    <property type="protein sequence ID" value="CAG8584850.1"/>
    <property type="molecule type" value="Genomic_DNA"/>
</dbReference>
<dbReference type="Proteomes" id="UP000789901">
    <property type="component" value="Unassembled WGS sequence"/>
</dbReference>